<name>A0ABS6RZ02_9BACT</name>
<evidence type="ECO:0000256" key="1">
    <source>
        <dbReference type="ARBA" id="ARBA00022490"/>
    </source>
</evidence>
<dbReference type="NCBIfam" id="NF002957">
    <property type="entry name" value="PRK03619.1"/>
    <property type="match status" value="1"/>
</dbReference>
<keyword evidence="10" id="KW-1185">Reference proteome</keyword>
<comment type="caution">
    <text evidence="9">The sequence shown here is derived from an EMBL/GenBank/DDBJ whole genome shotgun (WGS) entry which is preliminary data.</text>
</comment>
<dbReference type="InterPro" id="IPR010075">
    <property type="entry name" value="PRibForGlyAmidine_synth_PurQ"/>
</dbReference>
<keyword evidence="4 8" id="KW-0658">Purine biosynthesis</keyword>
<comment type="pathway">
    <text evidence="8">Purine metabolism; IMP biosynthesis via de novo pathway; 5-amino-1-(5-phospho-D-ribosyl)imidazole from N(2)-formyl-N(1)-(5-phospho-D-ribosyl)glycinamide: step 1/2.</text>
</comment>
<dbReference type="Pfam" id="PF13507">
    <property type="entry name" value="GATase_5"/>
    <property type="match status" value="1"/>
</dbReference>
<keyword evidence="7 8" id="KW-0315">Glutamine amidotransferase</keyword>
<dbReference type="InterPro" id="IPR029062">
    <property type="entry name" value="Class_I_gatase-like"/>
</dbReference>
<reference evidence="9 10" key="1">
    <citation type="journal article" date="2020" name="J Geophys Res Biogeosci">
        <title>Magnetotaxis as an Adaptation to Enable Bacterial Shuttling of Microbial Sulfur and Sulfur Cycling Across Aquatic Oxic#Anoxic Interfaces.</title>
        <authorList>
            <person name="Li J."/>
            <person name="Liu P."/>
            <person name="Wang J."/>
            <person name="Roberts A.P."/>
            <person name="Pan Y."/>
        </authorList>
    </citation>
    <scope>NUCLEOTIDE SEQUENCE [LARGE SCALE GENOMIC DNA]</scope>
    <source>
        <strain evidence="9 10">MYR-1_YQ</strain>
    </source>
</reference>
<dbReference type="EC" id="6.3.5.3" evidence="8"/>
<sequence length="233" mass="25403">MFGIVVFPGSNCDHDCYYVVKHVLGRQATFIWHKDSRFDADIRAIILPGGFSYGDYLRAGALAQFSPIIKAVTEFAQRGGIVIGICNGFQILLECGLLPGAMLPNKDLRFICKYVHVCVDNVGTPFTNTYSPGQVLKIPIAHAMGNYFAEASVIERLTANNQIVFRYCDQDGAVSDNVNPNGALLNIAGITNETGNVLGMMPHPERCVQDILGSSDGRALFEAMASSMLQQYT</sequence>
<keyword evidence="3 8" id="KW-0547">Nucleotide-binding</keyword>
<feature type="active site" description="Nucleophile" evidence="8">
    <location>
        <position position="86"/>
    </location>
</feature>
<dbReference type="SMART" id="SM01211">
    <property type="entry name" value="GATase_5"/>
    <property type="match status" value="1"/>
</dbReference>
<dbReference type="Proteomes" id="UP001196980">
    <property type="component" value="Unassembled WGS sequence"/>
</dbReference>
<evidence type="ECO:0000256" key="5">
    <source>
        <dbReference type="ARBA" id="ARBA00022801"/>
    </source>
</evidence>
<keyword evidence="2 8" id="KW-0436">Ligase</keyword>
<comment type="catalytic activity">
    <reaction evidence="8">
        <text>N(2)-formyl-N(1)-(5-phospho-beta-D-ribosyl)glycinamide + L-glutamine + ATP + H2O = 2-formamido-N(1)-(5-O-phospho-beta-D-ribosyl)acetamidine + L-glutamate + ADP + phosphate + H(+)</text>
        <dbReference type="Rhea" id="RHEA:17129"/>
        <dbReference type="ChEBI" id="CHEBI:15377"/>
        <dbReference type="ChEBI" id="CHEBI:15378"/>
        <dbReference type="ChEBI" id="CHEBI:29985"/>
        <dbReference type="ChEBI" id="CHEBI:30616"/>
        <dbReference type="ChEBI" id="CHEBI:43474"/>
        <dbReference type="ChEBI" id="CHEBI:58359"/>
        <dbReference type="ChEBI" id="CHEBI:147286"/>
        <dbReference type="ChEBI" id="CHEBI:147287"/>
        <dbReference type="ChEBI" id="CHEBI:456216"/>
        <dbReference type="EC" id="6.3.5.3"/>
    </reaction>
</comment>
<comment type="subcellular location">
    <subcellularLocation>
        <location evidence="8">Cytoplasm</location>
    </subcellularLocation>
</comment>
<evidence type="ECO:0000256" key="6">
    <source>
        <dbReference type="ARBA" id="ARBA00022840"/>
    </source>
</evidence>
<keyword evidence="6 8" id="KW-0067">ATP-binding</keyword>
<keyword evidence="5 8" id="KW-0378">Hydrolase</keyword>
<proteinExistence type="inferred from homology"/>
<dbReference type="PIRSF" id="PIRSF001586">
    <property type="entry name" value="FGAM_synth_I"/>
    <property type="match status" value="1"/>
</dbReference>
<evidence type="ECO:0000313" key="10">
    <source>
        <dbReference type="Proteomes" id="UP001196980"/>
    </source>
</evidence>
<keyword evidence="1 8" id="KW-0963">Cytoplasm</keyword>
<feature type="active site" evidence="8">
    <location>
        <position position="203"/>
    </location>
</feature>
<dbReference type="RefSeq" id="WP_218251626.1">
    <property type="nucleotide sequence ID" value="NZ_JABXWD010000065.1"/>
</dbReference>
<evidence type="ECO:0000256" key="8">
    <source>
        <dbReference type="HAMAP-Rule" id="MF_00421"/>
    </source>
</evidence>
<protein>
    <recommendedName>
        <fullName evidence="8">Phosphoribosylformylglycinamidine synthase subunit PurQ</fullName>
        <shortName evidence="8">FGAM synthase</shortName>
        <ecNumber evidence="8">6.3.5.3</ecNumber>
    </recommendedName>
    <alternativeName>
        <fullName evidence="8">Formylglycinamide ribonucleotide amidotransferase subunit I</fullName>
        <shortName evidence="8">FGAR amidotransferase I</shortName>
        <shortName evidence="8">FGAR-AT I</shortName>
    </alternativeName>
    <alternativeName>
        <fullName evidence="8">Glutaminase PurQ</fullName>
        <ecNumber evidence="8">3.5.1.2</ecNumber>
    </alternativeName>
    <alternativeName>
        <fullName evidence="8">Phosphoribosylformylglycinamidine synthase subunit I</fullName>
    </alternativeName>
</protein>
<comment type="subunit">
    <text evidence="8">Part of the FGAM synthase complex composed of 1 PurL, 1 PurQ and 2 PurS subunits.</text>
</comment>
<evidence type="ECO:0000256" key="4">
    <source>
        <dbReference type="ARBA" id="ARBA00022755"/>
    </source>
</evidence>
<comment type="catalytic activity">
    <reaction evidence="8">
        <text>L-glutamine + H2O = L-glutamate + NH4(+)</text>
        <dbReference type="Rhea" id="RHEA:15889"/>
        <dbReference type="ChEBI" id="CHEBI:15377"/>
        <dbReference type="ChEBI" id="CHEBI:28938"/>
        <dbReference type="ChEBI" id="CHEBI:29985"/>
        <dbReference type="ChEBI" id="CHEBI:58359"/>
        <dbReference type="EC" id="3.5.1.2"/>
    </reaction>
</comment>
<dbReference type="EMBL" id="JABXWD010000065">
    <property type="protein sequence ID" value="MBV6341013.1"/>
    <property type="molecule type" value="Genomic_DNA"/>
</dbReference>
<dbReference type="PANTHER" id="PTHR47552">
    <property type="entry name" value="PHOSPHORIBOSYLFORMYLGLYCINAMIDINE SYNTHASE SUBUNIT PURQ"/>
    <property type="match status" value="1"/>
</dbReference>
<evidence type="ECO:0000256" key="7">
    <source>
        <dbReference type="ARBA" id="ARBA00022962"/>
    </source>
</evidence>
<dbReference type="PROSITE" id="PS51273">
    <property type="entry name" value="GATASE_TYPE_1"/>
    <property type="match status" value="1"/>
</dbReference>
<organism evidence="9 10">
    <name type="scientific">Candidatus Magnetobacterium casense</name>
    <dbReference type="NCBI Taxonomy" id="1455061"/>
    <lineage>
        <taxon>Bacteria</taxon>
        <taxon>Pseudomonadati</taxon>
        <taxon>Nitrospirota</taxon>
        <taxon>Thermodesulfovibrionia</taxon>
        <taxon>Thermodesulfovibrionales</taxon>
        <taxon>Candidatus Magnetobacteriaceae</taxon>
        <taxon>Candidatus Magnetobacterium</taxon>
    </lineage>
</organism>
<evidence type="ECO:0000313" key="9">
    <source>
        <dbReference type="EMBL" id="MBV6341013.1"/>
    </source>
</evidence>
<dbReference type="Gene3D" id="3.40.50.880">
    <property type="match status" value="1"/>
</dbReference>
<dbReference type="PANTHER" id="PTHR47552:SF1">
    <property type="entry name" value="PHOSPHORIBOSYLFORMYLGLYCINAMIDINE SYNTHASE SUBUNIT PURQ"/>
    <property type="match status" value="1"/>
</dbReference>
<evidence type="ECO:0000256" key="2">
    <source>
        <dbReference type="ARBA" id="ARBA00022598"/>
    </source>
</evidence>
<feature type="active site" evidence="8">
    <location>
        <position position="205"/>
    </location>
</feature>
<dbReference type="SUPFAM" id="SSF52317">
    <property type="entry name" value="Class I glutamine amidotransferase-like"/>
    <property type="match status" value="1"/>
</dbReference>
<accession>A0ABS6RZ02</accession>
<dbReference type="EC" id="3.5.1.2" evidence="8"/>
<dbReference type="HAMAP" id="MF_00421">
    <property type="entry name" value="PurQ"/>
    <property type="match status" value="1"/>
</dbReference>
<evidence type="ECO:0000256" key="3">
    <source>
        <dbReference type="ARBA" id="ARBA00022741"/>
    </source>
</evidence>
<dbReference type="CDD" id="cd01740">
    <property type="entry name" value="GATase1_FGAR_AT"/>
    <property type="match status" value="1"/>
</dbReference>
<gene>
    <name evidence="8 9" type="primary">purQ</name>
    <name evidence="9" type="ORF">HWQ67_05400</name>
</gene>
<comment type="function">
    <text evidence="8">Part of the phosphoribosylformylglycinamidine synthase complex involved in the purines biosynthetic pathway. Catalyzes the ATP-dependent conversion of formylglycinamide ribonucleotide (FGAR) and glutamine to yield formylglycinamidine ribonucleotide (FGAM) and glutamate. The FGAM synthase complex is composed of three subunits. PurQ produces an ammonia molecule by converting glutamine to glutamate. PurL transfers the ammonia molecule to FGAR to form FGAM in an ATP-dependent manner. PurS interacts with PurQ and PurL and is thought to assist in the transfer of the ammonia molecule from PurQ to PurL.</text>
</comment>
<dbReference type="NCBIfam" id="TIGR01737">
    <property type="entry name" value="FGAM_synth_I"/>
    <property type="match status" value="1"/>
</dbReference>